<dbReference type="GO" id="GO:0008270">
    <property type="term" value="F:zinc ion binding"/>
    <property type="evidence" value="ECO:0007669"/>
    <property type="project" value="UniProtKB-KW"/>
</dbReference>
<reference evidence="11 12" key="1">
    <citation type="journal article" date="2021" name="Hortic Res">
        <title>Chromosome-scale assembly of the Dendrobium chrysotoxum genome enhances the understanding of orchid evolution.</title>
        <authorList>
            <person name="Zhang Y."/>
            <person name="Zhang G.Q."/>
            <person name="Zhang D."/>
            <person name="Liu X.D."/>
            <person name="Xu X.Y."/>
            <person name="Sun W.H."/>
            <person name="Yu X."/>
            <person name="Zhu X."/>
            <person name="Wang Z.W."/>
            <person name="Zhao X."/>
            <person name="Zhong W.Y."/>
            <person name="Chen H."/>
            <person name="Yin W.L."/>
            <person name="Huang T."/>
            <person name="Niu S.C."/>
            <person name="Liu Z.J."/>
        </authorList>
    </citation>
    <scope>NUCLEOTIDE SEQUENCE [LARGE SCALE GENOMIC DNA]</scope>
    <source>
        <strain evidence="11">Lindl</strain>
    </source>
</reference>
<dbReference type="PANTHER" id="PTHR46463">
    <property type="entry name" value="ZINC FINGER, RING/FYVE/PHD-TYPE"/>
    <property type="match status" value="1"/>
</dbReference>
<gene>
    <name evidence="11" type="ORF">IEQ34_009752</name>
</gene>
<dbReference type="Proteomes" id="UP000775213">
    <property type="component" value="Unassembled WGS sequence"/>
</dbReference>
<keyword evidence="3" id="KW-0808">Transferase</keyword>
<feature type="compositionally biased region" description="Acidic residues" evidence="9">
    <location>
        <begin position="71"/>
        <end position="84"/>
    </location>
</feature>
<sequence>MAAAAVKLAAFYYIAAGAAPRHCHAFRNMNQRNTGTGLGVIPEKRFDFSYLGADEEVRRRSPVAFPGATEEREECPEDFEEDEPLSSTHDPPSAVPVLPVDTVPATSIADSRQEPNALHLHEEFSHAQSNTGRVDNSAKNEYRQPTDSVPMGDIRRDRFEGSDNCDGLKESEHKSVSDFVSNSPKLKEKLSNLENSIMLATDEEDVCPICLEEYNAENPRIITKCKHHFHLSCILEWFERSNTCAICDKIMEKMPWVKNTRSRWPGKVVGEFQVSSLSFSCLGEIILCGYERRPEANQNALRHPFVVLPGDLTRSDSPLNDPDIRTE</sequence>
<feature type="region of interest" description="Disordered" evidence="9">
    <location>
        <begin position="124"/>
        <end position="158"/>
    </location>
</feature>
<dbReference type="SMART" id="SM00184">
    <property type="entry name" value="RING"/>
    <property type="match status" value="1"/>
</dbReference>
<dbReference type="CDD" id="cd23116">
    <property type="entry name" value="RING-H2_AIRP1-like"/>
    <property type="match status" value="1"/>
</dbReference>
<evidence type="ECO:0000256" key="1">
    <source>
        <dbReference type="ARBA" id="ARBA00000900"/>
    </source>
</evidence>
<keyword evidence="5 8" id="KW-0863">Zinc-finger</keyword>
<evidence type="ECO:0000256" key="5">
    <source>
        <dbReference type="ARBA" id="ARBA00022771"/>
    </source>
</evidence>
<protein>
    <recommendedName>
        <fullName evidence="2">RING-type E3 ubiquitin transferase</fullName>
        <ecNumber evidence="2">2.3.2.27</ecNumber>
    </recommendedName>
</protein>
<comment type="caution">
    <text evidence="11">The sequence shown here is derived from an EMBL/GenBank/DDBJ whole genome shotgun (WGS) entry which is preliminary data.</text>
</comment>
<accession>A0AAV7GZZ4</accession>
<dbReference type="InterPro" id="IPR013083">
    <property type="entry name" value="Znf_RING/FYVE/PHD"/>
</dbReference>
<dbReference type="AlphaFoldDB" id="A0AAV7GZZ4"/>
<comment type="catalytic activity">
    <reaction evidence="1">
        <text>S-ubiquitinyl-[E2 ubiquitin-conjugating enzyme]-L-cysteine + [acceptor protein]-L-lysine = [E2 ubiquitin-conjugating enzyme]-L-cysteine + N(6)-ubiquitinyl-[acceptor protein]-L-lysine.</text>
        <dbReference type="EC" id="2.3.2.27"/>
    </reaction>
</comment>
<name>A0AAV7GZZ4_DENCH</name>
<evidence type="ECO:0000256" key="4">
    <source>
        <dbReference type="ARBA" id="ARBA00022723"/>
    </source>
</evidence>
<dbReference type="SUPFAM" id="SSF57850">
    <property type="entry name" value="RING/U-box"/>
    <property type="match status" value="1"/>
</dbReference>
<keyword evidence="12" id="KW-1185">Reference proteome</keyword>
<dbReference type="EMBL" id="JAGFBR010000009">
    <property type="protein sequence ID" value="KAH0462177.1"/>
    <property type="molecule type" value="Genomic_DNA"/>
</dbReference>
<dbReference type="Pfam" id="PF13639">
    <property type="entry name" value="zf-RING_2"/>
    <property type="match status" value="1"/>
</dbReference>
<evidence type="ECO:0000256" key="6">
    <source>
        <dbReference type="ARBA" id="ARBA00022786"/>
    </source>
</evidence>
<evidence type="ECO:0000313" key="12">
    <source>
        <dbReference type="Proteomes" id="UP000775213"/>
    </source>
</evidence>
<evidence type="ECO:0000256" key="2">
    <source>
        <dbReference type="ARBA" id="ARBA00012483"/>
    </source>
</evidence>
<evidence type="ECO:0000256" key="8">
    <source>
        <dbReference type="PROSITE-ProRule" id="PRU00175"/>
    </source>
</evidence>
<keyword evidence="4" id="KW-0479">Metal-binding</keyword>
<evidence type="ECO:0000256" key="3">
    <source>
        <dbReference type="ARBA" id="ARBA00022679"/>
    </source>
</evidence>
<evidence type="ECO:0000256" key="7">
    <source>
        <dbReference type="ARBA" id="ARBA00022833"/>
    </source>
</evidence>
<evidence type="ECO:0000313" key="11">
    <source>
        <dbReference type="EMBL" id="KAH0462177.1"/>
    </source>
</evidence>
<feature type="compositionally biased region" description="Polar residues" evidence="9">
    <location>
        <begin position="126"/>
        <end position="135"/>
    </location>
</feature>
<proteinExistence type="predicted"/>
<dbReference type="InterPro" id="IPR001841">
    <property type="entry name" value="Znf_RING"/>
</dbReference>
<dbReference type="Gene3D" id="3.30.40.10">
    <property type="entry name" value="Zinc/RING finger domain, C3HC4 (zinc finger)"/>
    <property type="match status" value="1"/>
</dbReference>
<dbReference type="PROSITE" id="PS50089">
    <property type="entry name" value="ZF_RING_2"/>
    <property type="match status" value="1"/>
</dbReference>
<evidence type="ECO:0000256" key="9">
    <source>
        <dbReference type="SAM" id="MobiDB-lite"/>
    </source>
</evidence>
<organism evidence="11 12">
    <name type="scientific">Dendrobium chrysotoxum</name>
    <name type="common">Orchid</name>
    <dbReference type="NCBI Taxonomy" id="161865"/>
    <lineage>
        <taxon>Eukaryota</taxon>
        <taxon>Viridiplantae</taxon>
        <taxon>Streptophyta</taxon>
        <taxon>Embryophyta</taxon>
        <taxon>Tracheophyta</taxon>
        <taxon>Spermatophyta</taxon>
        <taxon>Magnoliopsida</taxon>
        <taxon>Liliopsida</taxon>
        <taxon>Asparagales</taxon>
        <taxon>Orchidaceae</taxon>
        <taxon>Epidendroideae</taxon>
        <taxon>Malaxideae</taxon>
        <taxon>Dendrobiinae</taxon>
        <taxon>Dendrobium</taxon>
    </lineage>
</organism>
<evidence type="ECO:0000259" key="10">
    <source>
        <dbReference type="PROSITE" id="PS50089"/>
    </source>
</evidence>
<dbReference type="EC" id="2.3.2.27" evidence="2"/>
<keyword evidence="6" id="KW-0833">Ubl conjugation pathway</keyword>
<feature type="domain" description="RING-type" evidence="10">
    <location>
        <begin position="207"/>
        <end position="248"/>
    </location>
</feature>
<dbReference type="PANTHER" id="PTHR46463:SF89">
    <property type="entry name" value="E3 UBIQUITIN-PROTEIN LIGASE RHB1A-RELATED"/>
    <property type="match status" value="1"/>
</dbReference>
<feature type="region of interest" description="Disordered" evidence="9">
    <location>
        <begin position="61"/>
        <end position="98"/>
    </location>
</feature>
<dbReference type="GO" id="GO:0061630">
    <property type="term" value="F:ubiquitin protein ligase activity"/>
    <property type="evidence" value="ECO:0007669"/>
    <property type="project" value="UniProtKB-EC"/>
</dbReference>
<keyword evidence="7" id="KW-0862">Zinc</keyword>